<reference evidence="3" key="1">
    <citation type="submission" date="2011-12" db="EMBL/GenBank/DDBJ databases">
        <title>Complete genome sequence of Streptomyces cattleya strain DSM 46488.</title>
        <authorList>
            <person name="Ou H.-Y."/>
            <person name="Li P."/>
            <person name="Zhao C."/>
            <person name="O'Hagan D."/>
            <person name="Deng Z."/>
        </authorList>
    </citation>
    <scope>NUCLEOTIDE SEQUENCE [LARGE SCALE GENOMIC DNA]</scope>
    <source>
        <strain evidence="3">ATCC 35852 / DSM 46488 / JCM 4925 / NBRC 14057 / NRRL 8057</strain>
    </source>
</reference>
<feature type="chain" id="PRO_5003518633" evidence="1">
    <location>
        <begin position="25"/>
        <end position="461"/>
    </location>
</feature>
<dbReference type="PATRIC" id="fig|1003195.29.peg.4232"/>
<dbReference type="InterPro" id="IPR050490">
    <property type="entry name" value="Bact_solute-bd_prot1"/>
</dbReference>
<dbReference type="PANTHER" id="PTHR43649">
    <property type="entry name" value="ARABINOSE-BINDING PROTEIN-RELATED"/>
    <property type="match status" value="1"/>
</dbReference>
<dbReference type="InterPro" id="IPR006059">
    <property type="entry name" value="SBP"/>
</dbReference>
<dbReference type="SUPFAM" id="SSF53850">
    <property type="entry name" value="Periplasmic binding protein-like II"/>
    <property type="match status" value="1"/>
</dbReference>
<protein>
    <submittedName>
        <fullName evidence="2">ABC transporter solute-binding protein</fullName>
    </submittedName>
</protein>
<dbReference type="Gene3D" id="3.40.190.10">
    <property type="entry name" value="Periplasmic binding protein-like II"/>
    <property type="match status" value="2"/>
</dbReference>
<dbReference type="AlphaFoldDB" id="G8X374"/>
<dbReference type="eggNOG" id="COG2182">
    <property type="taxonomic scope" value="Bacteria"/>
</dbReference>
<dbReference type="PANTHER" id="PTHR43649:SF14">
    <property type="entry name" value="BLR3389 PROTEIN"/>
    <property type="match status" value="1"/>
</dbReference>
<keyword evidence="3" id="KW-1185">Reference proteome</keyword>
<proteinExistence type="predicted"/>
<evidence type="ECO:0000256" key="1">
    <source>
        <dbReference type="SAM" id="SignalP"/>
    </source>
</evidence>
<feature type="signal peptide" evidence="1">
    <location>
        <begin position="1"/>
        <end position="24"/>
    </location>
</feature>
<dbReference type="OrthoDB" id="3495561at2"/>
<organism evidence="2 3">
    <name type="scientific">Streptantibioticus cattleyicolor (strain ATCC 35852 / DSM 46488 / JCM 4925 / NBRC 14057 / NRRL 8057)</name>
    <name type="common">Streptomyces cattleya</name>
    <dbReference type="NCBI Taxonomy" id="1003195"/>
    <lineage>
        <taxon>Bacteria</taxon>
        <taxon>Bacillati</taxon>
        <taxon>Actinomycetota</taxon>
        <taxon>Actinomycetes</taxon>
        <taxon>Kitasatosporales</taxon>
        <taxon>Streptomycetaceae</taxon>
        <taxon>Streptantibioticus</taxon>
    </lineage>
</organism>
<sequence length="461" mass="49649">MLGRRRPARLPARLLPALCCVALAAAGPAGCGSGSAEGPDTVRIAYEQVPDNKVRVMSDFLAGVKEQFEKAHPGKHVVLEPVTAAENDYYAKVQQMMRSPRTAPDLVYEDTFLVNSDIRAGYLRPLDDYLAGWPDWRRFDATAKAAARGQDGHTYGVPDGTDTRGLWFDKEIFARAGLPANWQPRTWDDILSAARTVKREVPGVVPLNVYTGKAAGEAAAMQGFEMLAYGTGPDPLYDPAHAKWVTGGQGFADALAFVRTVYHDKLGPELSDALDPNVPTVVATEWIPSGKVAIDLDGSWLGQYWSPTGARPWPRWNTVMGTAAMPTEHGQAPGAVSMSGGWIWSIAAKAHNPGLAWEFLTTAQSGANAATFDVRQANIAVRSDVAADRRYLTSMPGVGFFTTLVRYTHYRPALPVYPQVSIAIGEATEAVSTSQSSVAAAARDYDRQLSQIAGGAVESAR</sequence>
<name>G8X374_STREN</name>
<dbReference type="STRING" id="1003195.SCATT_42370"/>
<dbReference type="Proteomes" id="UP000007842">
    <property type="component" value="Chromosome"/>
</dbReference>
<evidence type="ECO:0000313" key="3">
    <source>
        <dbReference type="Proteomes" id="UP000007842"/>
    </source>
</evidence>
<accession>G8X374</accession>
<dbReference type="RefSeq" id="WP_014628378.1">
    <property type="nucleotide sequence ID" value="NC_016111.1"/>
</dbReference>
<keyword evidence="1" id="KW-0732">Signal</keyword>
<dbReference type="KEGG" id="scy:SCATT_42370"/>
<dbReference type="Pfam" id="PF01547">
    <property type="entry name" value="SBP_bac_1"/>
    <property type="match status" value="1"/>
</dbReference>
<evidence type="ECO:0000313" key="2">
    <source>
        <dbReference type="EMBL" id="AEW96608.1"/>
    </source>
</evidence>
<dbReference type="HOGENOM" id="CLU_031285_11_0_11"/>
<dbReference type="EMBL" id="CP003219">
    <property type="protein sequence ID" value="AEW96608.1"/>
    <property type="molecule type" value="Genomic_DNA"/>
</dbReference>
<gene>
    <name evidence="2" type="ordered locus">SCATT_42370</name>
</gene>